<feature type="transmembrane region" description="Helical" evidence="6">
    <location>
        <begin position="107"/>
        <end position="128"/>
    </location>
</feature>
<dbReference type="Gene3D" id="1.20.1080.10">
    <property type="entry name" value="Glycerol uptake facilitator protein"/>
    <property type="match status" value="1"/>
</dbReference>
<protein>
    <submittedName>
        <fullName evidence="7">Formate/nitrite transporter family protein</fullName>
    </submittedName>
</protein>
<sequence>MGRTSNMLAEMADININAGVKKSNLPLLKMIILGMMAGAFIAFGGAASNVVVHGIDNAGVAKMLAGVIFPVGLMLVVFTGSELFTGNCLMIMGALDKKIKVSKMIRNLVIVYFSNLVGALIMDFLIFYSGQFDLSSGGLGAYTIKVAIGKTSLAPSTAFVSGILCNILVCLAILMSSVAKEVISKIFAVFFPICLFVVCGFEHCVANMFYLPSGILATTNPQYVAKAKELFGITAQQCENLKHFAGTDQLIYVTLGNIVGGMLLVGAVFYFVHIRNWDKKNS</sequence>
<dbReference type="InterPro" id="IPR023271">
    <property type="entry name" value="Aquaporin-like"/>
</dbReference>
<keyword evidence="8" id="KW-1185">Reference proteome</keyword>
<name>A0ABV1HR36_9FIRM</name>
<evidence type="ECO:0000256" key="4">
    <source>
        <dbReference type="ARBA" id="ARBA00023136"/>
    </source>
</evidence>
<dbReference type="PANTHER" id="PTHR30520:SF6">
    <property type="entry name" value="FORMATE_NITRATE FAMILY TRANSPORTER (EUROFUNG)"/>
    <property type="match status" value="1"/>
</dbReference>
<gene>
    <name evidence="7" type="ORF">ABFO16_00840</name>
</gene>
<evidence type="ECO:0000313" key="8">
    <source>
        <dbReference type="Proteomes" id="UP001478133"/>
    </source>
</evidence>
<evidence type="ECO:0000256" key="1">
    <source>
        <dbReference type="ARBA" id="ARBA00004141"/>
    </source>
</evidence>
<dbReference type="InterPro" id="IPR024002">
    <property type="entry name" value="For/NO2_transpt_CS"/>
</dbReference>
<comment type="subcellular location">
    <subcellularLocation>
        <location evidence="1">Membrane</location>
        <topology evidence="1">Multi-pass membrane protein</topology>
    </subcellularLocation>
</comment>
<evidence type="ECO:0000313" key="7">
    <source>
        <dbReference type="EMBL" id="MEQ2564783.1"/>
    </source>
</evidence>
<comment type="caution">
    <text evidence="7">The sequence shown here is derived from an EMBL/GenBank/DDBJ whole genome shotgun (WGS) entry which is preliminary data.</text>
</comment>
<dbReference type="PROSITE" id="PS01006">
    <property type="entry name" value="FORMATE_NITRITE_TP_2"/>
    <property type="match status" value="1"/>
</dbReference>
<feature type="transmembrane region" description="Helical" evidence="6">
    <location>
        <begin position="67"/>
        <end position="95"/>
    </location>
</feature>
<organism evidence="7 8">
    <name type="scientific">Ruminococcoides intestinihominis</name>
    <dbReference type="NCBI Taxonomy" id="3133161"/>
    <lineage>
        <taxon>Bacteria</taxon>
        <taxon>Bacillati</taxon>
        <taxon>Bacillota</taxon>
        <taxon>Clostridia</taxon>
        <taxon>Eubacteriales</taxon>
        <taxon>Oscillospiraceae</taxon>
        <taxon>Ruminococcoides</taxon>
    </lineage>
</organism>
<feature type="transmembrane region" description="Helical" evidence="6">
    <location>
        <begin position="186"/>
        <end position="211"/>
    </location>
</feature>
<dbReference type="InterPro" id="IPR000292">
    <property type="entry name" value="For/NO2_transpt"/>
</dbReference>
<feature type="transmembrane region" description="Helical" evidence="6">
    <location>
        <begin position="153"/>
        <end position="174"/>
    </location>
</feature>
<evidence type="ECO:0000256" key="6">
    <source>
        <dbReference type="SAM" id="Phobius"/>
    </source>
</evidence>
<dbReference type="Proteomes" id="UP001478133">
    <property type="component" value="Unassembled WGS sequence"/>
</dbReference>
<feature type="transmembrane region" description="Helical" evidence="6">
    <location>
        <begin position="31"/>
        <end position="55"/>
    </location>
</feature>
<evidence type="ECO:0000256" key="2">
    <source>
        <dbReference type="ARBA" id="ARBA00022692"/>
    </source>
</evidence>
<dbReference type="RefSeq" id="WP_022505323.1">
    <property type="nucleotide sequence ID" value="NZ_JBBMEY010000001.1"/>
</dbReference>
<accession>A0ABV1HR36</accession>
<evidence type="ECO:0000256" key="5">
    <source>
        <dbReference type="ARBA" id="ARBA00049660"/>
    </source>
</evidence>
<dbReference type="Pfam" id="PF01226">
    <property type="entry name" value="Form_Nir_trans"/>
    <property type="match status" value="1"/>
</dbReference>
<dbReference type="EMBL" id="JBBMFI010000001">
    <property type="protein sequence ID" value="MEQ2564783.1"/>
    <property type="molecule type" value="Genomic_DNA"/>
</dbReference>
<keyword evidence="4 6" id="KW-0472">Membrane</keyword>
<proteinExistence type="inferred from homology"/>
<evidence type="ECO:0000256" key="3">
    <source>
        <dbReference type="ARBA" id="ARBA00022989"/>
    </source>
</evidence>
<dbReference type="PANTHER" id="PTHR30520">
    <property type="entry name" value="FORMATE TRANSPORTER-RELATED"/>
    <property type="match status" value="1"/>
</dbReference>
<feature type="transmembrane region" description="Helical" evidence="6">
    <location>
        <begin position="250"/>
        <end position="272"/>
    </location>
</feature>
<reference evidence="7 8" key="1">
    <citation type="submission" date="2024-03" db="EMBL/GenBank/DDBJ databases">
        <title>Human intestinal bacterial collection.</title>
        <authorList>
            <person name="Pauvert C."/>
            <person name="Hitch T.C.A."/>
            <person name="Clavel T."/>
        </authorList>
    </citation>
    <scope>NUCLEOTIDE SEQUENCE [LARGE SCALE GENOMIC DNA]</scope>
    <source>
        <strain evidence="7 8">CLA-AP-H18</strain>
    </source>
</reference>
<comment type="similarity">
    <text evidence="5">Belongs to the FNT transporter (TC 1.A.16) family.</text>
</comment>
<keyword evidence="2 6" id="KW-0812">Transmembrane</keyword>
<keyword evidence="3 6" id="KW-1133">Transmembrane helix</keyword>